<organism evidence="26 27">
    <name type="scientific">Trichechus manatus latirostris</name>
    <name type="common">Florida manatee</name>
    <dbReference type="NCBI Taxonomy" id="127582"/>
    <lineage>
        <taxon>Eukaryota</taxon>
        <taxon>Metazoa</taxon>
        <taxon>Chordata</taxon>
        <taxon>Craniata</taxon>
        <taxon>Vertebrata</taxon>
        <taxon>Euteleostomi</taxon>
        <taxon>Mammalia</taxon>
        <taxon>Eutheria</taxon>
        <taxon>Afrotheria</taxon>
        <taxon>Sirenia</taxon>
        <taxon>Trichechidae</taxon>
        <taxon>Trichechus</taxon>
    </lineage>
</organism>
<evidence type="ECO:0000256" key="6">
    <source>
        <dbReference type="ARBA" id="ARBA00022670"/>
    </source>
</evidence>
<evidence type="ECO:0000256" key="8">
    <source>
        <dbReference type="ARBA" id="ARBA00022729"/>
    </source>
</evidence>
<keyword evidence="5" id="KW-0597">Phosphoprotein</keyword>
<sequence>MLRRVTVAAVCAAGKFWREAGRELAALWRIEAWGPCEDSAAARHFPTLTMPGRNKAKSTCSCPDLQPNGQDLSESGRVARLGADESEEEGRRGPVSNAGDPEIVKSPSDPKQYRYIKLQNGLQALLISDLSNMEGKTGDATDDEEEEEEGEEEDDDDEDEDSGAEIEDDDEEGFDDEDEFDDDDEHDDDDLDTEDNELEELEERVEARKKTTEKQSAAALCVGVGSFADPDDLPGLAHFLEHMVFMGSLKYPDENGFDAFLKKHGGSDNASTDCERTVFQFDVQRKYFKEALDRWAQFFIHPLMIRDAIDREVEAVDSEYQLARPSDANRKEMLFGSLARPGHPMGKFFWGNAETLKHEPKRNNIDTHARLREFWMCYYSAHYMTLVVQSKETLDTLEKWVTEIFSQIPNNGLPKPNFGHLTDPFDTPAFNKLYRVVPIRKIHALTITWALPPQQQHYRVKPLHYISWLVGHEGKGSILSYLRKKCWALALFGGNGETGFEQNSTYSVFSISITLTDEGFEHFYEVAHTVFQYLKMLQKLGPEKRIFEEIQKIEDNEFHYQEQTDPVEYVENMCENMQLYPLQDFLTGDQLLFEYNPEVIGEALNQLVPQKANLVLLSGANEGKCELKEKWFGTQYNMQDIENSWAELWNSNFELNPDLHLPAENKYIATDFTLKAFDCPETEYPVKIVNTPQGCLWYKKDNKFKIPKAYIRFHLISPLIQKSAANVVLFDIFVNILTHNLAEPAYEADVAQLEYKLVAGEHGLIIRVKGFNHKLPLLFQLIIDYLADFSSTPAVFTMITEQLKKTYFNILIKPETLAKDVRLLILEYARWSMIDKYRALMDGLSLESLLSFVKEFKSQFFVEGLVQGNVTSTESMDFLKYVVDKLNFIPLEQEMPVQFQVVELPSGHHLCKVRALNKGDANSEVTVYYQSGPRSLREYTLMELLVMHMEEPCFDFLRTKQTLGYHVYPTCRNTSGILGFSVTVGTQATKYNSEVVDKKIEEFLSSFEEKIENLTEEAFNTQVTALIKLKECEDTHLGEEVDRNWNEVVTQQYLFDRLAHEIEALKSFSKADLVSWFKAHRGPGSKMLSVHVVGYGKYELDDDNTPSCEDSNSSYGEVMQLTTFPTSPLLADSTIPITDIRAFTSRLNLLPYHKIVK</sequence>
<accession>A0A2Y9DCZ2</accession>
<evidence type="ECO:0000256" key="14">
    <source>
        <dbReference type="ARBA" id="ARBA00052381"/>
    </source>
</evidence>
<comment type="cofactor">
    <cofactor evidence="1">
        <name>Zn(2+)</name>
        <dbReference type="ChEBI" id="CHEBI:29105"/>
    </cofactor>
</comment>
<dbReference type="GO" id="GO:0006508">
    <property type="term" value="P:proteolysis"/>
    <property type="evidence" value="ECO:0007669"/>
    <property type="project" value="UniProtKB-KW"/>
</dbReference>
<gene>
    <name evidence="27" type="primary">NRDC</name>
</gene>
<keyword evidence="9" id="KW-0378">Hydrolase</keyword>
<keyword evidence="6" id="KW-0645">Protease</keyword>
<dbReference type="InterPro" id="IPR011765">
    <property type="entry name" value="Pept_M16_N"/>
</dbReference>
<dbReference type="RefSeq" id="XP_004371798.1">
    <property type="nucleotide sequence ID" value="XM_004371741.2"/>
</dbReference>
<dbReference type="InterPro" id="IPR032632">
    <property type="entry name" value="Peptidase_M16_M"/>
</dbReference>
<name>A0A2Y9DCZ2_TRIMA</name>
<dbReference type="Pfam" id="PF16187">
    <property type="entry name" value="Peptidase_M16_M"/>
    <property type="match status" value="1"/>
</dbReference>
<evidence type="ECO:0000256" key="20">
    <source>
        <dbReference type="ARBA" id="ARBA00082392"/>
    </source>
</evidence>
<evidence type="ECO:0000256" key="2">
    <source>
        <dbReference type="ARBA" id="ARBA00004173"/>
    </source>
</evidence>
<reference evidence="27" key="1">
    <citation type="submission" date="2025-08" db="UniProtKB">
        <authorList>
            <consortium name="RefSeq"/>
        </authorList>
    </citation>
    <scope>IDENTIFICATION</scope>
</reference>
<dbReference type="GO" id="GO:0030425">
    <property type="term" value="C:dendrite"/>
    <property type="evidence" value="ECO:0007669"/>
    <property type="project" value="UniProtKB-SubCell"/>
</dbReference>
<evidence type="ECO:0000256" key="21">
    <source>
        <dbReference type="RuleBase" id="RU004447"/>
    </source>
</evidence>
<comment type="function">
    <text evidence="15">Cleaves peptide substrates on the N-terminus of arginine residues in dibasic pairs. Is a critical activator of BACE1- and ADAM17-mediated pro-neuregulin ectodomain shedding, involved in the positive regulation of axonal maturation and myelination. Required for proper functioning of 2-oxoglutarate dehydrogenase (OGDH).</text>
</comment>
<evidence type="ECO:0000313" key="27">
    <source>
        <dbReference type="RefSeq" id="XP_004371798.1"/>
    </source>
</evidence>
<keyword evidence="13" id="KW-0966">Cell projection</keyword>
<feature type="region of interest" description="Disordered" evidence="22">
    <location>
        <begin position="52"/>
        <end position="108"/>
    </location>
</feature>
<feature type="compositionally biased region" description="Acidic residues" evidence="22">
    <location>
        <begin position="140"/>
        <end position="203"/>
    </location>
</feature>
<keyword evidence="12" id="KW-0496">Mitochondrion</keyword>
<dbReference type="InterPro" id="IPR050626">
    <property type="entry name" value="Peptidase_M16"/>
</dbReference>
<dbReference type="GO" id="GO:0046872">
    <property type="term" value="F:metal ion binding"/>
    <property type="evidence" value="ECO:0007669"/>
    <property type="project" value="UniProtKB-KW"/>
</dbReference>
<protein>
    <recommendedName>
        <fullName evidence="18">Nardilysin</fullName>
        <ecNumber evidence="17">3.4.24.61</ecNumber>
    </recommendedName>
    <alternativeName>
        <fullName evidence="19">N-arginine dibasic convertase</fullName>
    </alternativeName>
    <alternativeName>
        <fullName evidence="20">Nardilysin convertase</fullName>
    </alternativeName>
</protein>
<evidence type="ECO:0000256" key="16">
    <source>
        <dbReference type="ARBA" id="ARBA00064814"/>
    </source>
</evidence>
<evidence type="ECO:0000259" key="25">
    <source>
        <dbReference type="Pfam" id="PF16187"/>
    </source>
</evidence>
<dbReference type="InterPro" id="IPR001431">
    <property type="entry name" value="Pept_M16_Zn_BS"/>
</dbReference>
<evidence type="ECO:0000256" key="1">
    <source>
        <dbReference type="ARBA" id="ARBA00001947"/>
    </source>
</evidence>
<dbReference type="AlphaFoldDB" id="A0A2Y9DCZ2"/>
<feature type="domain" description="Peptidase M16 C-terminal" evidence="24">
    <location>
        <begin position="367"/>
        <end position="552"/>
    </location>
</feature>
<evidence type="ECO:0000256" key="7">
    <source>
        <dbReference type="ARBA" id="ARBA00022723"/>
    </source>
</evidence>
<dbReference type="PANTHER" id="PTHR43690:SF18">
    <property type="entry name" value="INSULIN-DEGRADING ENZYME-RELATED"/>
    <property type="match status" value="1"/>
</dbReference>
<evidence type="ECO:0000256" key="19">
    <source>
        <dbReference type="ARBA" id="ARBA00078198"/>
    </source>
</evidence>
<evidence type="ECO:0000256" key="10">
    <source>
        <dbReference type="ARBA" id="ARBA00022833"/>
    </source>
</evidence>
<feature type="domain" description="Peptidase M16 middle/third" evidence="25">
    <location>
        <begin position="558"/>
        <end position="839"/>
    </location>
</feature>
<dbReference type="Gene3D" id="3.30.830.10">
    <property type="entry name" value="Metalloenzyme, LuxS/M16 peptidase-like"/>
    <property type="match status" value="4"/>
</dbReference>
<evidence type="ECO:0000256" key="11">
    <source>
        <dbReference type="ARBA" id="ARBA00023049"/>
    </source>
</evidence>
<comment type="catalytic activity">
    <reaction evidence="14">
        <text>Hydrolysis of polypeptides, preferably at -Xaa-|-Arg-Lys-, and less commonly at -Arg-|-Arg-Xaa-, in which Xaa is not Arg or Lys.</text>
        <dbReference type="EC" id="3.4.24.61"/>
    </reaction>
</comment>
<feature type="domain" description="Peptidase M16 C-terminal" evidence="24">
    <location>
        <begin position="844"/>
        <end position="1025"/>
    </location>
</feature>
<dbReference type="GO" id="GO:0004222">
    <property type="term" value="F:metalloendopeptidase activity"/>
    <property type="evidence" value="ECO:0007669"/>
    <property type="project" value="UniProtKB-EC"/>
</dbReference>
<dbReference type="FunFam" id="3.30.830.10:FF:000019">
    <property type="entry name" value="nardilysin isoform X1"/>
    <property type="match status" value="1"/>
</dbReference>
<dbReference type="CTD" id="4898"/>
<dbReference type="GO" id="GO:0005739">
    <property type="term" value="C:mitochondrion"/>
    <property type="evidence" value="ECO:0007669"/>
    <property type="project" value="UniProtKB-SubCell"/>
</dbReference>
<evidence type="ECO:0000256" key="4">
    <source>
        <dbReference type="ARBA" id="ARBA00007261"/>
    </source>
</evidence>
<comment type="subunit">
    <text evidence="16">Interacts with BACE1 and NRG1.</text>
</comment>
<comment type="subcellular location">
    <subcellularLocation>
        <location evidence="3">Cell projection</location>
        <location evidence="3">Dendrite</location>
    </subcellularLocation>
    <subcellularLocation>
        <location evidence="2">Mitochondrion</location>
    </subcellularLocation>
</comment>
<dbReference type="InterPro" id="IPR011249">
    <property type="entry name" value="Metalloenz_LuxS/M16"/>
</dbReference>
<evidence type="ECO:0000256" key="13">
    <source>
        <dbReference type="ARBA" id="ARBA00023273"/>
    </source>
</evidence>
<evidence type="ECO:0000256" key="18">
    <source>
        <dbReference type="ARBA" id="ARBA00074237"/>
    </source>
</evidence>
<dbReference type="PROSITE" id="PS00143">
    <property type="entry name" value="INSULINASE"/>
    <property type="match status" value="1"/>
</dbReference>
<dbReference type="FunFam" id="3.30.830.10:FF:000017">
    <property type="entry name" value="nardilysin isoform X1"/>
    <property type="match status" value="1"/>
</dbReference>
<evidence type="ECO:0000256" key="17">
    <source>
        <dbReference type="ARBA" id="ARBA00066846"/>
    </source>
</evidence>
<feature type="compositionally biased region" description="Polar residues" evidence="22">
    <location>
        <begin position="57"/>
        <end position="73"/>
    </location>
</feature>
<evidence type="ECO:0000256" key="12">
    <source>
        <dbReference type="ARBA" id="ARBA00023128"/>
    </source>
</evidence>
<proteinExistence type="inferred from homology"/>
<evidence type="ECO:0000256" key="9">
    <source>
        <dbReference type="ARBA" id="ARBA00022801"/>
    </source>
</evidence>
<dbReference type="EC" id="3.4.24.61" evidence="17"/>
<evidence type="ECO:0000256" key="3">
    <source>
        <dbReference type="ARBA" id="ARBA00004279"/>
    </source>
</evidence>
<dbReference type="Pfam" id="PF05193">
    <property type="entry name" value="Peptidase_M16_C"/>
    <property type="match status" value="2"/>
</dbReference>
<dbReference type="PANTHER" id="PTHR43690">
    <property type="entry name" value="NARDILYSIN"/>
    <property type="match status" value="1"/>
</dbReference>
<keyword evidence="8" id="KW-0732">Signal</keyword>
<keyword evidence="10" id="KW-0862">Zinc</keyword>
<evidence type="ECO:0000259" key="23">
    <source>
        <dbReference type="Pfam" id="PF00675"/>
    </source>
</evidence>
<dbReference type="Pfam" id="PF00675">
    <property type="entry name" value="Peptidase_M16"/>
    <property type="match status" value="1"/>
</dbReference>
<keyword evidence="26" id="KW-1185">Reference proteome</keyword>
<feature type="domain" description="Peptidase M16 N-terminal" evidence="23">
    <location>
        <begin position="205"/>
        <end position="341"/>
    </location>
</feature>
<dbReference type="Proteomes" id="UP000248480">
    <property type="component" value="Unplaced"/>
</dbReference>
<keyword evidence="7" id="KW-0479">Metal-binding</keyword>
<comment type="similarity">
    <text evidence="4 21">Belongs to the peptidase M16 family.</text>
</comment>
<evidence type="ECO:0000313" key="26">
    <source>
        <dbReference type="Proteomes" id="UP000248480"/>
    </source>
</evidence>
<dbReference type="SUPFAM" id="SSF63411">
    <property type="entry name" value="LuxS/MPP-like metallohydrolase"/>
    <property type="match status" value="4"/>
</dbReference>
<dbReference type="InterPro" id="IPR007863">
    <property type="entry name" value="Peptidase_M16_C"/>
</dbReference>
<keyword evidence="11" id="KW-0482">Metalloprotease</keyword>
<dbReference type="OrthoDB" id="4953at2759"/>
<feature type="region of interest" description="Disordered" evidence="22">
    <location>
        <begin position="129"/>
        <end position="212"/>
    </location>
</feature>
<evidence type="ECO:0000256" key="15">
    <source>
        <dbReference type="ARBA" id="ARBA00055893"/>
    </source>
</evidence>
<evidence type="ECO:0000259" key="24">
    <source>
        <dbReference type="Pfam" id="PF05193"/>
    </source>
</evidence>
<dbReference type="GeneID" id="101360391"/>
<evidence type="ECO:0000256" key="5">
    <source>
        <dbReference type="ARBA" id="ARBA00022553"/>
    </source>
</evidence>
<evidence type="ECO:0000256" key="22">
    <source>
        <dbReference type="SAM" id="MobiDB-lite"/>
    </source>
</evidence>
<dbReference type="FunFam" id="3.30.830.10:FF:000005">
    <property type="entry name" value="nardilysin isoform X1"/>
    <property type="match status" value="1"/>
</dbReference>